<sequence length="408" mass="45885">MQFSRVERLMGKEVQLQRALRSGRKWMVYGRLHQTRYTLISLHMLRKAVSHEQDRTSVLMAAESRGHTKVGMQLCGPLPAGLKSNPSNFVSSTHGSHHIHFVDQIARLWNFLAGKKATRKDGQILNLWPVLLLVNSGKNFGLVPSNNATMFGGFLDVKIEGADKLNGHEPHGSLEQALDYNNEIKPATVLQDLDIDPMLLLIPQDSYHVHGPSQKSGKRKAIEFVTAEGNTQASSSTSAPSTSQATPDNNPGKKTLASFFNMHGSKDKDAIKEKRDREHTESGVMSTKANSLFQPVPPHNMPSISHSQRIFSIFTGIDPRSLVILTDREFYLFMDMRYQHKWVSFSMSAQKWVDATEMYNVALEELCTREGIDIVRKNPRALFDKLGDVETAIIERMSTNNYIFYTGD</sequence>
<feature type="region of interest" description="Disordered" evidence="1">
    <location>
        <begin position="228"/>
        <end position="295"/>
    </location>
</feature>
<dbReference type="AlphaFoldDB" id="F8NN43"/>
<dbReference type="HOGENOM" id="CLU_674666_0_0_1"/>
<dbReference type="RefSeq" id="XP_007316055.1">
    <property type="nucleotide sequence ID" value="XM_007315993.1"/>
</dbReference>
<proteinExistence type="predicted"/>
<accession>F8NN43</accession>
<feature type="compositionally biased region" description="Basic and acidic residues" evidence="1">
    <location>
        <begin position="264"/>
        <end position="281"/>
    </location>
</feature>
<name>F8NN43_SERL9</name>
<reference evidence="2" key="1">
    <citation type="submission" date="2011-04" db="EMBL/GenBank/DDBJ databases">
        <title>Evolution of plant cell wall degrading machinery underlies the functional diversity of forest fungi.</title>
        <authorList>
            <consortium name="US DOE Joint Genome Institute (JGI-PGF)"/>
            <person name="Eastwood D.C."/>
            <person name="Floudas D."/>
            <person name="Binder M."/>
            <person name="Majcherczyk A."/>
            <person name="Schneider P."/>
            <person name="Aerts A."/>
            <person name="Asiegbu F.O."/>
            <person name="Baker S.E."/>
            <person name="Barry K."/>
            <person name="Bendiksby M."/>
            <person name="Blumentritt M."/>
            <person name="Coutinho P.M."/>
            <person name="Cullen D."/>
            <person name="Cullen D."/>
            <person name="Gathman A."/>
            <person name="Goodell B."/>
            <person name="Henrissat B."/>
            <person name="Ihrmark K."/>
            <person name="Kauserud H."/>
            <person name="Kohler A."/>
            <person name="LaButti K."/>
            <person name="Lapidus A."/>
            <person name="Lavin J.L."/>
            <person name="Lee Y.-H."/>
            <person name="Lindquist E."/>
            <person name="Lilly W."/>
            <person name="Lucas S."/>
            <person name="Morin E."/>
            <person name="Murat C."/>
            <person name="Oguiza J.A."/>
            <person name="Park J."/>
            <person name="Pisabarro A.G."/>
            <person name="Riley R."/>
            <person name="Rosling A."/>
            <person name="Salamov A."/>
            <person name="Schmidt O."/>
            <person name="Schmutz J."/>
            <person name="Skrede I."/>
            <person name="Stenlid J."/>
            <person name="Wiebenga A."/>
            <person name="Xie X."/>
            <person name="Kues U."/>
            <person name="Hibbett D.S."/>
            <person name="Hoffmeister D."/>
            <person name="Hogberg N."/>
            <person name="Martin F."/>
            <person name="Grigoriev I.V."/>
            <person name="Watkinson S.C."/>
        </authorList>
    </citation>
    <scope>NUCLEOTIDE SEQUENCE</scope>
    <source>
        <strain evidence="2">S7.9</strain>
    </source>
</reference>
<dbReference type="GeneID" id="18812686"/>
<feature type="compositionally biased region" description="Low complexity" evidence="1">
    <location>
        <begin position="231"/>
        <end position="247"/>
    </location>
</feature>
<organism>
    <name type="scientific">Serpula lacrymans var. lacrymans (strain S7.9)</name>
    <name type="common">Dry rot fungus</name>
    <dbReference type="NCBI Taxonomy" id="578457"/>
    <lineage>
        <taxon>Eukaryota</taxon>
        <taxon>Fungi</taxon>
        <taxon>Dikarya</taxon>
        <taxon>Basidiomycota</taxon>
        <taxon>Agaricomycotina</taxon>
        <taxon>Agaricomycetes</taxon>
        <taxon>Agaricomycetidae</taxon>
        <taxon>Boletales</taxon>
        <taxon>Coniophorineae</taxon>
        <taxon>Serpulaceae</taxon>
        <taxon>Serpula</taxon>
    </lineage>
</organism>
<dbReference type="KEGG" id="sla:SERLADRAFT_406875"/>
<feature type="compositionally biased region" description="Polar residues" evidence="1">
    <location>
        <begin position="283"/>
        <end position="293"/>
    </location>
</feature>
<dbReference type="Proteomes" id="UP000008064">
    <property type="component" value="Unassembled WGS sequence"/>
</dbReference>
<evidence type="ECO:0000313" key="2">
    <source>
        <dbReference type="EMBL" id="EGO27964.1"/>
    </source>
</evidence>
<dbReference type="OrthoDB" id="3260919at2759"/>
<dbReference type="EMBL" id="GL945431">
    <property type="protein sequence ID" value="EGO27964.1"/>
    <property type="molecule type" value="Genomic_DNA"/>
</dbReference>
<protein>
    <submittedName>
        <fullName evidence="2">Uncharacterized protein</fullName>
    </submittedName>
</protein>
<evidence type="ECO:0000256" key="1">
    <source>
        <dbReference type="SAM" id="MobiDB-lite"/>
    </source>
</evidence>
<gene>
    <name evidence="2" type="ORF">SERLADRAFT_406875</name>
</gene>